<evidence type="ECO:0000313" key="4">
    <source>
        <dbReference type="Proteomes" id="UP000501602"/>
    </source>
</evidence>
<keyword evidence="4" id="KW-1185">Reference proteome</keyword>
<proteinExistence type="predicted"/>
<feature type="compositionally biased region" description="Polar residues" evidence="1">
    <location>
        <begin position="53"/>
        <end position="65"/>
    </location>
</feature>
<accession>A0A6H1UH35</accession>
<dbReference type="KEGG" id="fes:HER31_11875"/>
<evidence type="ECO:0000313" key="3">
    <source>
        <dbReference type="EMBL" id="QIZ77526.1"/>
    </source>
</evidence>
<evidence type="ECO:0000256" key="1">
    <source>
        <dbReference type="SAM" id="MobiDB-lite"/>
    </source>
</evidence>
<dbReference type="AlphaFoldDB" id="A0A6H1UH35"/>
<dbReference type="RefSeq" id="WP_168660786.1">
    <property type="nucleotide sequence ID" value="NZ_CP051180.1"/>
</dbReference>
<organism evidence="3 4">
    <name type="scientific">Ferrimonas lipolytica</name>
    <dbReference type="NCBI Taxonomy" id="2724191"/>
    <lineage>
        <taxon>Bacteria</taxon>
        <taxon>Pseudomonadati</taxon>
        <taxon>Pseudomonadota</taxon>
        <taxon>Gammaproteobacteria</taxon>
        <taxon>Alteromonadales</taxon>
        <taxon>Ferrimonadaceae</taxon>
        <taxon>Ferrimonas</taxon>
    </lineage>
</organism>
<dbReference type="Proteomes" id="UP000501602">
    <property type="component" value="Chromosome"/>
</dbReference>
<reference evidence="3 4" key="1">
    <citation type="submission" date="2020-04" db="EMBL/GenBank/DDBJ databases">
        <title>Ferrimonas sp. S7 isolated from sea water.</title>
        <authorList>
            <person name="Bae S.S."/>
            <person name="Baek K."/>
        </authorList>
    </citation>
    <scope>NUCLEOTIDE SEQUENCE [LARGE SCALE GENOMIC DNA]</scope>
    <source>
        <strain evidence="3 4">S7</strain>
    </source>
</reference>
<keyword evidence="2" id="KW-0812">Transmembrane</keyword>
<keyword evidence="2" id="KW-1133">Transmembrane helix</keyword>
<evidence type="ECO:0000256" key="2">
    <source>
        <dbReference type="SAM" id="Phobius"/>
    </source>
</evidence>
<dbReference type="EMBL" id="CP051180">
    <property type="protein sequence ID" value="QIZ77526.1"/>
    <property type="molecule type" value="Genomic_DNA"/>
</dbReference>
<sequence length="65" mass="7516">MSLELFFNVIVPYFFMFFVLFICVPMVVLGLAKAGYEALHKRKQSQPEKQQKTSEGTSFNNLKHS</sequence>
<name>A0A6H1UH35_9GAMM</name>
<feature type="region of interest" description="Disordered" evidence="1">
    <location>
        <begin position="42"/>
        <end position="65"/>
    </location>
</feature>
<feature type="transmembrane region" description="Helical" evidence="2">
    <location>
        <begin position="6"/>
        <end position="32"/>
    </location>
</feature>
<protein>
    <submittedName>
        <fullName evidence="3">Uncharacterized protein</fullName>
    </submittedName>
</protein>
<keyword evidence="2" id="KW-0472">Membrane</keyword>
<gene>
    <name evidence="3" type="ORF">HER31_11875</name>
</gene>